<dbReference type="PANTHER" id="PTHR11036">
    <property type="entry name" value="SEMAPHORIN"/>
    <property type="match status" value="1"/>
</dbReference>
<gene>
    <name evidence="4" type="ORF">pipiens_012915</name>
</gene>
<dbReference type="Proteomes" id="UP001562425">
    <property type="component" value="Unassembled WGS sequence"/>
</dbReference>
<evidence type="ECO:0000256" key="1">
    <source>
        <dbReference type="ARBA" id="ARBA00022782"/>
    </source>
</evidence>
<reference evidence="4 5" key="1">
    <citation type="submission" date="2024-05" db="EMBL/GenBank/DDBJ databases">
        <title>Culex pipiens pipiens assembly and annotation.</title>
        <authorList>
            <person name="Alout H."/>
            <person name="Durand T."/>
        </authorList>
    </citation>
    <scope>NUCLEOTIDE SEQUENCE [LARGE SCALE GENOMIC DNA]</scope>
    <source>
        <strain evidence="4">HA-2024</strain>
        <tissue evidence="4">Whole body</tissue>
    </source>
</reference>
<dbReference type="InterPro" id="IPR015943">
    <property type="entry name" value="WD40/YVTN_repeat-like_dom_sf"/>
</dbReference>
<evidence type="ECO:0000256" key="2">
    <source>
        <dbReference type="PROSITE-ProRule" id="PRU00352"/>
    </source>
</evidence>
<dbReference type="EMBL" id="JBEHCU010008276">
    <property type="protein sequence ID" value="KAL1385393.1"/>
    <property type="molecule type" value="Genomic_DNA"/>
</dbReference>
<name>A0ABD1D0H7_CULPP</name>
<evidence type="ECO:0000259" key="3">
    <source>
        <dbReference type="PROSITE" id="PS51004"/>
    </source>
</evidence>
<organism evidence="4 5">
    <name type="scientific">Culex pipiens pipiens</name>
    <name type="common">Northern house mosquito</name>
    <dbReference type="NCBI Taxonomy" id="38569"/>
    <lineage>
        <taxon>Eukaryota</taxon>
        <taxon>Metazoa</taxon>
        <taxon>Ecdysozoa</taxon>
        <taxon>Arthropoda</taxon>
        <taxon>Hexapoda</taxon>
        <taxon>Insecta</taxon>
        <taxon>Pterygota</taxon>
        <taxon>Neoptera</taxon>
        <taxon>Endopterygota</taxon>
        <taxon>Diptera</taxon>
        <taxon>Nematocera</taxon>
        <taxon>Culicoidea</taxon>
        <taxon>Culicidae</taxon>
        <taxon>Culicinae</taxon>
        <taxon>Culicini</taxon>
        <taxon>Culex</taxon>
        <taxon>Culex</taxon>
    </lineage>
</organism>
<keyword evidence="5" id="KW-1185">Reference proteome</keyword>
<comment type="caution">
    <text evidence="4">The sequence shown here is derived from an EMBL/GenBank/DDBJ whole genome shotgun (WGS) entry which is preliminary data.</text>
</comment>
<dbReference type="Gene3D" id="2.130.10.10">
    <property type="entry name" value="YVTN repeat-like/Quinoprotein amine dehydrogenase"/>
    <property type="match status" value="1"/>
</dbReference>
<feature type="domain" description="Sema" evidence="3">
    <location>
        <begin position="1"/>
        <end position="64"/>
    </location>
</feature>
<dbReference type="InterPro" id="IPR001627">
    <property type="entry name" value="Semap_dom"/>
</dbReference>
<keyword evidence="1" id="KW-0221">Differentiation</keyword>
<comment type="caution">
    <text evidence="2">Lacks conserved residue(s) required for the propagation of feature annotation.</text>
</comment>
<proteinExistence type="predicted"/>
<protein>
    <recommendedName>
        <fullName evidence="3">Sema domain-containing protein</fullName>
    </recommendedName>
</protein>
<evidence type="ECO:0000313" key="4">
    <source>
        <dbReference type="EMBL" id="KAL1385393.1"/>
    </source>
</evidence>
<dbReference type="PROSITE" id="PS51004">
    <property type="entry name" value="SEMA"/>
    <property type="match status" value="1"/>
</dbReference>
<feature type="non-terminal residue" evidence="4">
    <location>
        <position position="64"/>
    </location>
</feature>
<dbReference type="PANTHER" id="PTHR11036:SF90">
    <property type="entry name" value="SEMAPHORIN 2B, ISOFORM D-RELATED"/>
    <property type="match status" value="1"/>
</dbReference>
<evidence type="ECO:0000313" key="5">
    <source>
        <dbReference type="Proteomes" id="UP001562425"/>
    </source>
</evidence>
<dbReference type="SUPFAM" id="SSF101912">
    <property type="entry name" value="Sema domain"/>
    <property type="match status" value="1"/>
</dbReference>
<dbReference type="AlphaFoldDB" id="A0ABD1D0H7"/>
<dbReference type="GO" id="GO:0030154">
    <property type="term" value="P:cell differentiation"/>
    <property type="evidence" value="ECO:0007669"/>
    <property type="project" value="UniProtKB-KW"/>
</dbReference>
<accession>A0ABD1D0H7</accession>
<sequence>MTSCERDAIVLDPTSSDIRNCVSKGKSEMFDCKNHIRVIQPMDNGNRLYICGTNAHNPKDVVIY</sequence>
<dbReference type="InterPro" id="IPR027231">
    <property type="entry name" value="Semaphorin"/>
</dbReference>
<dbReference type="InterPro" id="IPR036352">
    <property type="entry name" value="Semap_dom_sf"/>
</dbReference>